<dbReference type="PANTHER" id="PTHR30237:SF2">
    <property type="entry name" value="MUREIN TETRAPEPTIDE CARBOXYPEPTIDASE"/>
    <property type="match status" value="1"/>
</dbReference>
<evidence type="ECO:0000256" key="6">
    <source>
        <dbReference type="SAM" id="Phobius"/>
    </source>
</evidence>
<dbReference type="CDD" id="cd07025">
    <property type="entry name" value="Peptidase_S66"/>
    <property type="match status" value="1"/>
</dbReference>
<keyword evidence="6" id="KW-0812">Transmembrane</keyword>
<dbReference type="InterPro" id="IPR027478">
    <property type="entry name" value="LdcA_N"/>
</dbReference>
<keyword evidence="3" id="KW-0645">Protease</keyword>
<dbReference type="InterPro" id="IPR040449">
    <property type="entry name" value="Peptidase_S66_N"/>
</dbReference>
<dbReference type="SUPFAM" id="SSF52317">
    <property type="entry name" value="Class I glutamine amidotransferase-like"/>
    <property type="match status" value="1"/>
</dbReference>
<dbReference type="PANTHER" id="PTHR30237">
    <property type="entry name" value="MURAMOYLTETRAPEPTIDE CARBOXYPEPTIDASE"/>
    <property type="match status" value="1"/>
</dbReference>
<evidence type="ECO:0000259" key="7">
    <source>
        <dbReference type="Pfam" id="PF02016"/>
    </source>
</evidence>
<dbReference type="Pfam" id="PF02016">
    <property type="entry name" value="Peptidase_S66"/>
    <property type="match status" value="1"/>
</dbReference>
<feature type="domain" description="LD-carboxypeptidase C-terminal" evidence="8">
    <location>
        <begin position="249"/>
        <end position="357"/>
    </location>
</feature>
<evidence type="ECO:0000313" key="10">
    <source>
        <dbReference type="Proteomes" id="UP001151699"/>
    </source>
</evidence>
<feature type="transmembrane region" description="Helical" evidence="6">
    <location>
        <begin position="46"/>
        <end position="65"/>
    </location>
</feature>
<evidence type="ECO:0000256" key="3">
    <source>
        <dbReference type="ARBA" id="ARBA00022670"/>
    </source>
</evidence>
<keyword evidence="6" id="KW-1133">Transmembrane helix</keyword>
<dbReference type="GO" id="GO:0008236">
    <property type="term" value="F:serine-type peptidase activity"/>
    <property type="evidence" value="ECO:0007669"/>
    <property type="project" value="UniProtKB-KW"/>
</dbReference>
<dbReference type="InterPro" id="IPR027461">
    <property type="entry name" value="Carboxypeptidase_A_C_sf"/>
</dbReference>
<dbReference type="GO" id="GO:0004180">
    <property type="term" value="F:carboxypeptidase activity"/>
    <property type="evidence" value="ECO:0007669"/>
    <property type="project" value="UniProtKB-KW"/>
</dbReference>
<dbReference type="InterPro" id="IPR003507">
    <property type="entry name" value="S66_fam"/>
</dbReference>
<organism evidence="9 10">
    <name type="scientific">Pseudolycoriella hygida</name>
    <dbReference type="NCBI Taxonomy" id="35572"/>
    <lineage>
        <taxon>Eukaryota</taxon>
        <taxon>Metazoa</taxon>
        <taxon>Ecdysozoa</taxon>
        <taxon>Arthropoda</taxon>
        <taxon>Hexapoda</taxon>
        <taxon>Insecta</taxon>
        <taxon>Pterygota</taxon>
        <taxon>Neoptera</taxon>
        <taxon>Endopterygota</taxon>
        <taxon>Diptera</taxon>
        <taxon>Nematocera</taxon>
        <taxon>Sciaroidea</taxon>
        <taxon>Sciaridae</taxon>
        <taxon>Pseudolycoriella</taxon>
    </lineage>
</organism>
<dbReference type="Gene3D" id="3.40.50.10740">
    <property type="entry name" value="Class I glutamine amidotransferase-like"/>
    <property type="match status" value="1"/>
</dbReference>
<dbReference type="AlphaFoldDB" id="A0A9Q0N9G0"/>
<evidence type="ECO:0000256" key="4">
    <source>
        <dbReference type="ARBA" id="ARBA00022801"/>
    </source>
</evidence>
<dbReference type="Gene3D" id="3.50.30.60">
    <property type="entry name" value="LD-carboxypeptidase A C-terminal domain-like"/>
    <property type="match status" value="1"/>
</dbReference>
<keyword evidence="4" id="KW-0378">Hydrolase</keyword>
<sequence>MRTIDFLHKSKIVEGFLGETKPSTAAYIDVREERRRVSTTKSPTRLTYAGSLIFLPVIFMLLSAFSSSDFNKNNAEFISLLKDTKITVVAPASGGSNELLSNLRNIASLKLNIPNDCFGGKSLFHSTDDQTRLLCLQKALIDQSNDVVWTLRGGYGSAKLIPDLQSLKKPIKEKFFIGFSDMTALHIFLSQEWGWKTIHGNGIIEILNPTKDRQNFIKIAKIIAGKETQAKIKGLSTLNLAAKSSKIVTGNLTGGNLTIVQTSIGTSWQIKTADKIVFLEDVNIKPYQLDRTLHHLKQAGLLDRINAIIFGTCGNDNETIITVLTDFAATLKIPVFKTNRFGHERVNDPIIYNTNTKIILTGGNQFELIMQCH</sequence>
<dbReference type="GO" id="GO:0006508">
    <property type="term" value="P:proteolysis"/>
    <property type="evidence" value="ECO:0007669"/>
    <property type="project" value="UniProtKB-KW"/>
</dbReference>
<dbReference type="InterPro" id="IPR029062">
    <property type="entry name" value="Class_I_gatase-like"/>
</dbReference>
<dbReference type="Pfam" id="PF17676">
    <property type="entry name" value="Peptidase_S66C"/>
    <property type="match status" value="1"/>
</dbReference>
<keyword evidence="10" id="KW-1185">Reference proteome</keyword>
<comment type="similarity">
    <text evidence="1">Belongs to the peptidase S66 family.</text>
</comment>
<evidence type="ECO:0000256" key="1">
    <source>
        <dbReference type="ARBA" id="ARBA00010233"/>
    </source>
</evidence>
<evidence type="ECO:0000259" key="8">
    <source>
        <dbReference type="Pfam" id="PF17676"/>
    </source>
</evidence>
<dbReference type="EMBL" id="WJQU01000001">
    <property type="protein sequence ID" value="KAJ6645094.1"/>
    <property type="molecule type" value="Genomic_DNA"/>
</dbReference>
<feature type="domain" description="LD-carboxypeptidase N-terminal" evidence="7">
    <location>
        <begin position="86"/>
        <end position="200"/>
    </location>
</feature>
<accession>A0A9Q0N9G0</accession>
<evidence type="ECO:0000256" key="2">
    <source>
        <dbReference type="ARBA" id="ARBA00022645"/>
    </source>
</evidence>
<comment type="caution">
    <text evidence="9">The sequence shown here is derived from an EMBL/GenBank/DDBJ whole genome shotgun (WGS) entry which is preliminary data.</text>
</comment>
<protein>
    <submittedName>
        <fullName evidence="9">Carboxypeptidase</fullName>
    </submittedName>
</protein>
<keyword evidence="6" id="KW-0472">Membrane</keyword>
<keyword evidence="2 9" id="KW-0121">Carboxypeptidase</keyword>
<name>A0A9Q0N9G0_9DIPT</name>
<dbReference type="OrthoDB" id="8114556at2759"/>
<dbReference type="InterPro" id="IPR040921">
    <property type="entry name" value="Peptidase_S66C"/>
</dbReference>
<keyword evidence="5" id="KW-0720">Serine protease</keyword>
<reference evidence="9" key="1">
    <citation type="submission" date="2022-07" db="EMBL/GenBank/DDBJ databases">
        <authorList>
            <person name="Trinca V."/>
            <person name="Uliana J.V.C."/>
            <person name="Torres T.T."/>
            <person name="Ward R.J."/>
            <person name="Monesi N."/>
        </authorList>
    </citation>
    <scope>NUCLEOTIDE SEQUENCE</scope>
    <source>
        <strain evidence="9">HSMRA1968</strain>
        <tissue evidence="9">Whole embryos</tissue>
    </source>
</reference>
<dbReference type="Proteomes" id="UP001151699">
    <property type="component" value="Chromosome A"/>
</dbReference>
<evidence type="ECO:0000313" key="9">
    <source>
        <dbReference type="EMBL" id="KAJ6645094.1"/>
    </source>
</evidence>
<dbReference type="SUPFAM" id="SSF141986">
    <property type="entry name" value="LD-carboxypeptidase A C-terminal domain-like"/>
    <property type="match status" value="1"/>
</dbReference>
<evidence type="ECO:0000256" key="5">
    <source>
        <dbReference type="ARBA" id="ARBA00022825"/>
    </source>
</evidence>
<proteinExistence type="inferred from homology"/>
<gene>
    <name evidence="9" type="ORF">Bhyg_00295</name>
</gene>